<dbReference type="Gene3D" id="2.40.160.10">
    <property type="entry name" value="Porin"/>
    <property type="match status" value="1"/>
</dbReference>
<feature type="chain" id="PRO_5046230407" evidence="1">
    <location>
        <begin position="26"/>
        <end position="470"/>
    </location>
</feature>
<sequence>MRMSFRPRPNALAVGLLLASSTAFAQTAPGELEALVRQQAEQIRQLEARLSVLETGTLPVAAQAPAAPAADPALVERIAKIEAAQAKAPAVSWSKGAPQFTSSDGQTTFRPRGRVFVDTSSTRGSDFDARNITGTEIRSVRLGFEGSYGNLGYAVEGDFADNGVAWKSAYVTLGHTLFGREAELTVGNRLNDRGIDGSSGTGNTPFQDRNVVGTLIVPQRGLFGVGLTQRIYGDSWHGSLSVAGNDLNNVGDSNDSMTVAGRAHWNPVKGEGGLLHLGAWGFYEDIAPNSTGVFRSSAISGHLNDLVKIAPGTLNGATHGHGYGVELLGVRGPFWGYGEWGTREVSGLGGSGRYGVTHDAWALSAGWFLSGASPSYATKTGTWSRVKIARPVTAGGPGAWELKARYENADYAELPTGGTGDALTVGVNWYLNDFSRVMLDAIRWKTDNRSGAYQGEDRGTTLNARFQLAF</sequence>
<comment type="caution">
    <text evidence="2">The sequence shown here is derived from an EMBL/GenBank/DDBJ whole genome shotgun (WGS) entry which is preliminary data.</text>
</comment>
<protein>
    <submittedName>
        <fullName evidence="2">Porin</fullName>
    </submittedName>
</protein>
<accession>A0ABS8UAR3</accession>
<evidence type="ECO:0000256" key="1">
    <source>
        <dbReference type="SAM" id="SignalP"/>
    </source>
</evidence>
<gene>
    <name evidence="2" type="ORF">LTT95_06465</name>
</gene>
<evidence type="ECO:0000313" key="2">
    <source>
        <dbReference type="EMBL" id="MCD9096582.1"/>
    </source>
</evidence>
<keyword evidence="3" id="KW-1185">Reference proteome</keyword>
<dbReference type="Proteomes" id="UP001430360">
    <property type="component" value="Unassembled WGS sequence"/>
</dbReference>
<reference evidence="2" key="1">
    <citation type="submission" date="2021-12" db="EMBL/GenBank/DDBJ databases">
        <authorList>
            <person name="Ulrich A."/>
        </authorList>
    </citation>
    <scope>NUCLEOTIDE SEQUENCE</scope>
    <source>
        <strain evidence="2">A1P009</strain>
    </source>
</reference>
<reference evidence="2" key="2">
    <citation type="journal article" date="2022" name="Syst. Appl. Microbiol.">
        <title>Physiological and genomic characterisation of Luteimonas fraxinea sp. nov., a bacterial species associated with trees tolerant to ash dieback.</title>
        <authorList>
            <person name="Ulrich K."/>
            <person name="Becker R."/>
            <person name="Behrendt U."/>
            <person name="Kube M."/>
            <person name="Schneck V."/>
            <person name="Ulrich A."/>
        </authorList>
    </citation>
    <scope>NUCLEOTIDE SEQUENCE</scope>
    <source>
        <strain evidence="2">A1P009</strain>
    </source>
</reference>
<dbReference type="InterPro" id="IPR023614">
    <property type="entry name" value="Porin_dom_sf"/>
</dbReference>
<dbReference type="InterPro" id="IPR010870">
    <property type="entry name" value="Porin_O/P"/>
</dbReference>
<keyword evidence="1" id="KW-0732">Signal</keyword>
<name>A0ABS8UAR3_9GAMM</name>
<proteinExistence type="predicted"/>
<dbReference type="EMBL" id="JAJQKU010000002">
    <property type="protein sequence ID" value="MCD9096582.1"/>
    <property type="molecule type" value="Genomic_DNA"/>
</dbReference>
<dbReference type="SUPFAM" id="SSF56935">
    <property type="entry name" value="Porins"/>
    <property type="match status" value="1"/>
</dbReference>
<organism evidence="2 3">
    <name type="scientific">Luteimonas fraxinea</name>
    <dbReference type="NCBI Taxonomy" id="2901869"/>
    <lineage>
        <taxon>Bacteria</taxon>
        <taxon>Pseudomonadati</taxon>
        <taxon>Pseudomonadota</taxon>
        <taxon>Gammaproteobacteria</taxon>
        <taxon>Lysobacterales</taxon>
        <taxon>Lysobacteraceae</taxon>
        <taxon>Luteimonas</taxon>
    </lineage>
</organism>
<dbReference type="Pfam" id="PF07396">
    <property type="entry name" value="Porin_O_P"/>
    <property type="match status" value="1"/>
</dbReference>
<evidence type="ECO:0000313" key="3">
    <source>
        <dbReference type="Proteomes" id="UP001430360"/>
    </source>
</evidence>
<feature type="signal peptide" evidence="1">
    <location>
        <begin position="1"/>
        <end position="25"/>
    </location>
</feature>